<feature type="transmembrane region" description="Helical" evidence="5">
    <location>
        <begin position="189"/>
        <end position="210"/>
    </location>
</feature>
<feature type="coiled-coil region" evidence="6">
    <location>
        <begin position="81"/>
        <end position="115"/>
    </location>
</feature>
<feature type="transmembrane region" description="Helical" evidence="5">
    <location>
        <begin position="264"/>
        <end position="289"/>
    </location>
</feature>
<evidence type="ECO:0000256" key="7">
    <source>
        <dbReference type="SAM" id="MobiDB-lite"/>
    </source>
</evidence>
<evidence type="ECO:0000256" key="4">
    <source>
        <dbReference type="ARBA" id="ARBA00023136"/>
    </source>
</evidence>
<name>A0A6P8IDT1_ACTTE</name>
<evidence type="ECO:0000256" key="5">
    <source>
        <dbReference type="RuleBase" id="RU363122"/>
    </source>
</evidence>
<dbReference type="RefSeq" id="XP_031564577.1">
    <property type="nucleotide sequence ID" value="XM_031708717.1"/>
</dbReference>
<keyword evidence="8" id="KW-1185">Reference proteome</keyword>
<comment type="subcellular location">
    <subcellularLocation>
        <location evidence="1 5">Membrane</location>
        <topology evidence="1 5">Multi-pass membrane protein</topology>
    </subcellularLocation>
</comment>
<dbReference type="InParanoid" id="A0A6P8IDT1"/>
<dbReference type="InterPro" id="IPR007273">
    <property type="entry name" value="SCAMP"/>
</dbReference>
<feature type="region of interest" description="Disordered" evidence="7">
    <location>
        <begin position="1"/>
        <end position="62"/>
    </location>
</feature>
<dbReference type="Pfam" id="PF04144">
    <property type="entry name" value="SCAMP"/>
    <property type="match status" value="1"/>
</dbReference>
<organism evidence="8 9">
    <name type="scientific">Actinia tenebrosa</name>
    <name type="common">Australian red waratah sea anemone</name>
    <dbReference type="NCBI Taxonomy" id="6105"/>
    <lineage>
        <taxon>Eukaryota</taxon>
        <taxon>Metazoa</taxon>
        <taxon>Cnidaria</taxon>
        <taxon>Anthozoa</taxon>
        <taxon>Hexacorallia</taxon>
        <taxon>Actiniaria</taxon>
        <taxon>Actiniidae</taxon>
        <taxon>Actinia</taxon>
    </lineage>
</organism>
<feature type="compositionally biased region" description="Polar residues" evidence="7">
    <location>
        <begin position="40"/>
        <end position="50"/>
    </location>
</feature>
<proteinExistence type="inferred from homology"/>
<feature type="transmembrane region" description="Helical" evidence="5">
    <location>
        <begin position="158"/>
        <end position="177"/>
    </location>
</feature>
<gene>
    <name evidence="9" type="primary">LOC116299979</name>
</gene>
<evidence type="ECO:0000313" key="9">
    <source>
        <dbReference type="RefSeq" id="XP_031564577.1"/>
    </source>
</evidence>
<comment type="similarity">
    <text evidence="5">Belongs to the SCAMP family.</text>
</comment>
<keyword evidence="5" id="KW-0813">Transport</keyword>
<sequence length="339" mass="38015">MANKPYTDDSENPFADPSVASMTSNAARGIEDFNPFADENQPSKGPSTKSTIPAPVIAPIPKPTTQPAIIETRQEPPPYSVVEEQENLKKRQEDLERKAAELQRKEQELQRMQFTGYRENNFPPFPKWCKCKPCFYHDIQVDIPIGYQKTCRLLFLRWQAYCFVMFFNFLSALALMIEKPTKDSYADGETFGISIAYLLINIPASFLCWYRPAYKALKNDSSFSYVIFFLIFFLHIGINIYYSLGVPAGGTCGFINATAATTNIPLSAMMYICAGFFLIGVLIDIFLLIKMHRIYRMAGASFEKAQGEFTRGVATNPHVQAAATEAAVQGISGAMSDKK</sequence>
<reference evidence="9" key="1">
    <citation type="submission" date="2025-08" db="UniProtKB">
        <authorList>
            <consortium name="RefSeq"/>
        </authorList>
    </citation>
    <scope>IDENTIFICATION</scope>
    <source>
        <tissue evidence="9">Tentacle</tissue>
    </source>
</reference>
<keyword evidence="3 5" id="KW-1133">Transmembrane helix</keyword>
<dbReference type="GeneID" id="116299979"/>
<feature type="transmembrane region" description="Helical" evidence="5">
    <location>
        <begin position="222"/>
        <end position="244"/>
    </location>
</feature>
<dbReference type="KEGG" id="aten:116299979"/>
<evidence type="ECO:0000313" key="8">
    <source>
        <dbReference type="Proteomes" id="UP000515163"/>
    </source>
</evidence>
<dbReference type="PANTHER" id="PTHR10687:SF2">
    <property type="entry name" value="SECRETORY CARRIER-ASSOCIATED MEMBRANE PROTEIN"/>
    <property type="match status" value="1"/>
</dbReference>
<dbReference type="Proteomes" id="UP000515163">
    <property type="component" value="Unplaced"/>
</dbReference>
<keyword evidence="6" id="KW-0175">Coiled coil</keyword>
<evidence type="ECO:0000256" key="2">
    <source>
        <dbReference type="ARBA" id="ARBA00022692"/>
    </source>
</evidence>
<accession>A0A6P8IDT1</accession>
<protein>
    <recommendedName>
        <fullName evidence="5">Secretory carrier-associated membrane protein</fullName>
        <shortName evidence="5">Secretory carrier membrane protein</shortName>
    </recommendedName>
</protein>
<evidence type="ECO:0000256" key="1">
    <source>
        <dbReference type="ARBA" id="ARBA00004141"/>
    </source>
</evidence>
<dbReference type="FunCoup" id="A0A6P8IDT1">
    <property type="interactions" value="3120"/>
</dbReference>
<dbReference type="GO" id="GO:0032588">
    <property type="term" value="C:trans-Golgi network membrane"/>
    <property type="evidence" value="ECO:0007669"/>
    <property type="project" value="TreeGrafter"/>
</dbReference>
<dbReference type="PANTHER" id="PTHR10687">
    <property type="entry name" value="SECRETORY CARRIER-ASSOCIATED MEMBRANE PROTEIN SCAMP"/>
    <property type="match status" value="1"/>
</dbReference>
<dbReference type="AlphaFoldDB" id="A0A6P8IDT1"/>
<keyword evidence="4 5" id="KW-0472">Membrane</keyword>
<dbReference type="GO" id="GO:0015031">
    <property type="term" value="P:protein transport"/>
    <property type="evidence" value="ECO:0007669"/>
    <property type="project" value="InterPro"/>
</dbReference>
<evidence type="ECO:0000256" key="6">
    <source>
        <dbReference type="SAM" id="Coils"/>
    </source>
</evidence>
<dbReference type="OrthoDB" id="242866at2759"/>
<evidence type="ECO:0000256" key="3">
    <source>
        <dbReference type="ARBA" id="ARBA00022989"/>
    </source>
</evidence>
<keyword evidence="2 5" id="KW-0812">Transmembrane</keyword>
<dbReference type="GO" id="GO:0055038">
    <property type="term" value="C:recycling endosome membrane"/>
    <property type="evidence" value="ECO:0007669"/>
    <property type="project" value="TreeGrafter"/>
</dbReference>